<organism evidence="3 4">
    <name type="scientific">Pelosinus propionicus DSM 13327</name>
    <dbReference type="NCBI Taxonomy" id="1123291"/>
    <lineage>
        <taxon>Bacteria</taxon>
        <taxon>Bacillati</taxon>
        <taxon>Bacillota</taxon>
        <taxon>Negativicutes</taxon>
        <taxon>Selenomonadales</taxon>
        <taxon>Sporomusaceae</taxon>
        <taxon>Pelosinus</taxon>
    </lineage>
</organism>
<feature type="signal peptide" evidence="2">
    <location>
        <begin position="1"/>
        <end position="21"/>
    </location>
</feature>
<evidence type="ECO:0000313" key="4">
    <source>
        <dbReference type="Proteomes" id="UP000199520"/>
    </source>
</evidence>
<sequence>MKKSKVLFGILAIVAVISLVAGCGSSDKTKDQPPAANQEQAAGHQGHSASMPKEDPMPMMKDLDKSLQDVVKQTKAGQTMDAQKSAAQLVSTVEKIVPHMMDANLKDNLRKAAGDIKNTVNSGKMDLITIEGKVKTMQEIMKSTTSHLQTMQH</sequence>
<accession>A0A1I4I3Q9</accession>
<evidence type="ECO:0008006" key="5">
    <source>
        <dbReference type="Google" id="ProtNLM"/>
    </source>
</evidence>
<evidence type="ECO:0000313" key="3">
    <source>
        <dbReference type="EMBL" id="SFL48985.1"/>
    </source>
</evidence>
<evidence type="ECO:0000256" key="1">
    <source>
        <dbReference type="SAM" id="MobiDB-lite"/>
    </source>
</evidence>
<reference evidence="4" key="1">
    <citation type="submission" date="2016-10" db="EMBL/GenBank/DDBJ databases">
        <authorList>
            <person name="Varghese N."/>
            <person name="Submissions S."/>
        </authorList>
    </citation>
    <scope>NUCLEOTIDE SEQUENCE [LARGE SCALE GENOMIC DNA]</scope>
    <source>
        <strain evidence="4">DSM 13327</strain>
    </source>
</reference>
<dbReference type="OrthoDB" id="1683121at2"/>
<dbReference type="RefSeq" id="WP_090933424.1">
    <property type="nucleotide sequence ID" value="NZ_FOTS01000006.1"/>
</dbReference>
<keyword evidence="4" id="KW-1185">Reference proteome</keyword>
<dbReference type="Proteomes" id="UP000199520">
    <property type="component" value="Unassembled WGS sequence"/>
</dbReference>
<dbReference type="STRING" id="1123291.SAMN04490355_1006103"/>
<protein>
    <recommendedName>
        <fullName evidence="5">Lipoprotein</fullName>
    </recommendedName>
</protein>
<feature type="chain" id="PRO_5039186196" description="Lipoprotein" evidence="2">
    <location>
        <begin position="22"/>
        <end position="153"/>
    </location>
</feature>
<name>A0A1I4I3Q9_9FIRM</name>
<keyword evidence="2" id="KW-0732">Signal</keyword>
<proteinExistence type="predicted"/>
<dbReference type="PROSITE" id="PS51257">
    <property type="entry name" value="PROKAR_LIPOPROTEIN"/>
    <property type="match status" value="1"/>
</dbReference>
<evidence type="ECO:0000256" key="2">
    <source>
        <dbReference type="SAM" id="SignalP"/>
    </source>
</evidence>
<feature type="region of interest" description="Disordered" evidence="1">
    <location>
        <begin position="25"/>
        <end position="60"/>
    </location>
</feature>
<dbReference type="AlphaFoldDB" id="A0A1I4I3Q9"/>
<dbReference type="EMBL" id="FOTS01000006">
    <property type="protein sequence ID" value="SFL48985.1"/>
    <property type="molecule type" value="Genomic_DNA"/>
</dbReference>
<gene>
    <name evidence="3" type="ORF">SAMN04490355_1006103</name>
</gene>